<keyword evidence="1" id="KW-1133">Transmembrane helix</keyword>
<name>C6X8Z7_METGS</name>
<keyword evidence="1" id="KW-0812">Transmembrane</keyword>
<dbReference type="EMBL" id="CP001674">
    <property type="protein sequence ID" value="ACT49617.1"/>
    <property type="molecule type" value="Genomic_DNA"/>
</dbReference>
<feature type="transmembrane region" description="Helical" evidence="1">
    <location>
        <begin position="20"/>
        <end position="39"/>
    </location>
</feature>
<dbReference type="KEGG" id="mei:Msip34_0369"/>
<reference evidence="3" key="1">
    <citation type="submission" date="2009-07" db="EMBL/GenBank/DDBJ databases">
        <title>Complete sequence of chromosome of Methylovorus sp. SIP3-4.</title>
        <authorList>
            <person name="Lucas S."/>
            <person name="Copeland A."/>
            <person name="Lapidus A."/>
            <person name="Glavina del Rio T."/>
            <person name="Tice H."/>
            <person name="Bruce D."/>
            <person name="Goodwin L."/>
            <person name="Pitluck S."/>
            <person name="Clum A."/>
            <person name="Larimer F."/>
            <person name="Land M."/>
            <person name="Hauser L."/>
            <person name="Kyrpides N."/>
            <person name="Mikhailova N."/>
            <person name="Kayluzhnaya M."/>
            <person name="Chistoserdova L."/>
        </authorList>
    </citation>
    <scope>NUCLEOTIDE SEQUENCE [LARGE SCALE GENOMIC DNA]</scope>
    <source>
        <strain evidence="3">SIP3-4</strain>
    </source>
</reference>
<proteinExistence type="predicted"/>
<sequence length="73" mass="8457">MNRKNPGISLAYSGNTSFIYARIILISAAVIGGVSDIVLNKNRCFIFLYVDYFCLEKTRSVIKIFHRKIKRWL</sequence>
<evidence type="ECO:0000256" key="1">
    <source>
        <dbReference type="SAM" id="Phobius"/>
    </source>
</evidence>
<reference evidence="2 3" key="2">
    <citation type="journal article" date="2011" name="J. Bacteriol.">
        <title>Genomes of three methylotrophs from a single niche uncover genetic and metabolic divergence of Methylophilaceae.</title>
        <authorList>
            <person name="Lapidus A."/>
            <person name="Clum A."/>
            <person name="Labutti K."/>
            <person name="Kaluzhnaya M.G."/>
            <person name="Lim S."/>
            <person name="Beck D.A."/>
            <person name="Glavina Del Rio T."/>
            <person name="Nolan M."/>
            <person name="Mavromatis K."/>
            <person name="Huntemann M."/>
            <person name="Lucas S."/>
            <person name="Lidstrom M.E."/>
            <person name="Ivanova N."/>
            <person name="Chistoserdova L."/>
        </authorList>
    </citation>
    <scope>NUCLEOTIDE SEQUENCE [LARGE SCALE GENOMIC DNA]</scope>
    <source>
        <strain evidence="2 3">SIP3-4</strain>
    </source>
</reference>
<dbReference type="HOGENOM" id="CLU_2700510_0_0_4"/>
<gene>
    <name evidence="2" type="ordered locus">Msip34_0369</name>
</gene>
<dbReference type="Proteomes" id="UP000002743">
    <property type="component" value="Chromosome"/>
</dbReference>
<evidence type="ECO:0000313" key="3">
    <source>
        <dbReference type="Proteomes" id="UP000002743"/>
    </source>
</evidence>
<protein>
    <submittedName>
        <fullName evidence="2">Uncharacterized protein</fullName>
    </submittedName>
</protein>
<keyword evidence="1" id="KW-0472">Membrane</keyword>
<accession>C6X8Z7</accession>
<organism evidence="2 3">
    <name type="scientific">Methylovorus glucosotrophus (strain SIP3-4)</name>
    <dbReference type="NCBI Taxonomy" id="582744"/>
    <lineage>
        <taxon>Bacteria</taxon>
        <taxon>Pseudomonadati</taxon>
        <taxon>Pseudomonadota</taxon>
        <taxon>Betaproteobacteria</taxon>
        <taxon>Nitrosomonadales</taxon>
        <taxon>Methylophilaceae</taxon>
        <taxon>Methylovorus</taxon>
    </lineage>
</organism>
<evidence type="ECO:0000313" key="2">
    <source>
        <dbReference type="EMBL" id="ACT49617.1"/>
    </source>
</evidence>
<keyword evidence="3" id="KW-1185">Reference proteome</keyword>
<dbReference type="AlphaFoldDB" id="C6X8Z7"/>